<protein>
    <submittedName>
        <fullName evidence="1">Uncharacterized protein</fullName>
    </submittedName>
</protein>
<sequence>MPIAITPAGFQALESAKQRLQTDRRVALDFKGARPDLESVSVEDATIMVSCTLNVVLKWMLEQSDIDTACSKCRIIIETEKGPISPSSQERVSSDRPRNRVKLKKDLKIKIRSAIERFNKDHGARISGRDAGMIAKMISESLSKLYLNKNIQNDNILSVKCTPA</sequence>
<dbReference type="AlphaFoldDB" id="A0A9W6IQ88"/>
<organism evidence="1 2">
    <name type="scientific">Maricaulis virginensis</name>
    <dbReference type="NCBI Taxonomy" id="144022"/>
    <lineage>
        <taxon>Bacteria</taxon>
        <taxon>Pseudomonadati</taxon>
        <taxon>Pseudomonadota</taxon>
        <taxon>Alphaproteobacteria</taxon>
        <taxon>Maricaulales</taxon>
        <taxon>Maricaulaceae</taxon>
        <taxon>Maricaulis</taxon>
    </lineage>
</organism>
<evidence type="ECO:0000313" key="2">
    <source>
        <dbReference type="Proteomes" id="UP001143486"/>
    </source>
</evidence>
<proteinExistence type="predicted"/>
<accession>A0A9W6IQ88</accession>
<comment type="caution">
    <text evidence="1">The sequence shown here is derived from an EMBL/GenBank/DDBJ whole genome shotgun (WGS) entry which is preliminary data.</text>
</comment>
<reference evidence="1" key="1">
    <citation type="journal article" date="2014" name="Int. J. Syst. Evol. Microbiol.">
        <title>Complete genome sequence of Corynebacterium casei LMG S-19264T (=DSM 44701T), isolated from a smear-ripened cheese.</title>
        <authorList>
            <consortium name="US DOE Joint Genome Institute (JGI-PGF)"/>
            <person name="Walter F."/>
            <person name="Albersmeier A."/>
            <person name="Kalinowski J."/>
            <person name="Ruckert C."/>
        </authorList>
    </citation>
    <scope>NUCLEOTIDE SEQUENCE</scope>
    <source>
        <strain evidence="1">VKM B-1513</strain>
    </source>
</reference>
<dbReference type="RefSeq" id="WP_271187957.1">
    <property type="nucleotide sequence ID" value="NZ_BSFE01000012.1"/>
</dbReference>
<dbReference type="Proteomes" id="UP001143486">
    <property type="component" value="Unassembled WGS sequence"/>
</dbReference>
<gene>
    <name evidence="1" type="ORF">GCM10017621_31220</name>
</gene>
<evidence type="ECO:0000313" key="1">
    <source>
        <dbReference type="EMBL" id="GLK53614.1"/>
    </source>
</evidence>
<keyword evidence="2" id="KW-1185">Reference proteome</keyword>
<name>A0A9W6IQ88_9PROT</name>
<dbReference type="EMBL" id="BSFE01000012">
    <property type="protein sequence ID" value="GLK53614.1"/>
    <property type="molecule type" value="Genomic_DNA"/>
</dbReference>
<reference evidence="1" key="2">
    <citation type="submission" date="2023-01" db="EMBL/GenBank/DDBJ databases">
        <authorList>
            <person name="Sun Q."/>
            <person name="Evtushenko L."/>
        </authorList>
    </citation>
    <scope>NUCLEOTIDE SEQUENCE</scope>
    <source>
        <strain evidence="1">VKM B-1513</strain>
    </source>
</reference>